<reference evidence="2 3" key="1">
    <citation type="submission" date="2017-09" db="EMBL/GenBank/DDBJ databases">
        <title>WGS assembly of Aquilegia coerulea Goldsmith.</title>
        <authorList>
            <person name="Hodges S."/>
            <person name="Kramer E."/>
            <person name="Nordborg M."/>
            <person name="Tomkins J."/>
            <person name="Borevitz J."/>
            <person name="Derieg N."/>
            <person name="Yan J."/>
            <person name="Mihaltcheva S."/>
            <person name="Hayes R.D."/>
            <person name="Rokhsar D."/>
        </authorList>
    </citation>
    <scope>NUCLEOTIDE SEQUENCE [LARGE SCALE GENOMIC DNA]</scope>
    <source>
        <strain evidence="3">cv. Goldsmith</strain>
    </source>
</reference>
<evidence type="ECO:0000313" key="2">
    <source>
        <dbReference type="EMBL" id="PIA29271.1"/>
    </source>
</evidence>
<name>A0A2G5CDB3_AQUCA</name>
<accession>A0A2G5CDB3</accession>
<protein>
    <recommendedName>
        <fullName evidence="4">Transmembrane protein</fullName>
    </recommendedName>
</protein>
<keyword evidence="1" id="KW-0732">Signal</keyword>
<evidence type="ECO:0000313" key="3">
    <source>
        <dbReference type="Proteomes" id="UP000230069"/>
    </source>
</evidence>
<keyword evidence="3" id="KW-1185">Reference proteome</keyword>
<dbReference type="InParanoid" id="A0A2G5CDB3"/>
<dbReference type="Proteomes" id="UP000230069">
    <property type="component" value="Unassembled WGS sequence"/>
</dbReference>
<evidence type="ECO:0000256" key="1">
    <source>
        <dbReference type="SAM" id="SignalP"/>
    </source>
</evidence>
<dbReference type="AlphaFoldDB" id="A0A2G5CDB3"/>
<evidence type="ECO:0008006" key="4">
    <source>
        <dbReference type="Google" id="ProtNLM"/>
    </source>
</evidence>
<proteinExistence type="predicted"/>
<feature type="chain" id="PRO_5013882144" description="Transmembrane protein" evidence="1">
    <location>
        <begin position="24"/>
        <end position="85"/>
    </location>
</feature>
<organism evidence="2 3">
    <name type="scientific">Aquilegia coerulea</name>
    <name type="common">Rocky mountain columbine</name>
    <dbReference type="NCBI Taxonomy" id="218851"/>
    <lineage>
        <taxon>Eukaryota</taxon>
        <taxon>Viridiplantae</taxon>
        <taxon>Streptophyta</taxon>
        <taxon>Embryophyta</taxon>
        <taxon>Tracheophyta</taxon>
        <taxon>Spermatophyta</taxon>
        <taxon>Magnoliopsida</taxon>
        <taxon>Ranunculales</taxon>
        <taxon>Ranunculaceae</taxon>
        <taxon>Thalictroideae</taxon>
        <taxon>Aquilegia</taxon>
    </lineage>
</organism>
<sequence length="85" mass="8965">MGSFSIAVAAFFILLIGFSNIAANAGVENYKNTKQDHFTSGTVLIGRIRRGFLTPAPTANLKKGVGETPPIRVFLPPAPPSVPTP</sequence>
<dbReference type="EMBL" id="KZ305078">
    <property type="protein sequence ID" value="PIA29271.1"/>
    <property type="molecule type" value="Genomic_DNA"/>
</dbReference>
<gene>
    <name evidence="2" type="ORF">AQUCO_06100051v1</name>
</gene>
<feature type="signal peptide" evidence="1">
    <location>
        <begin position="1"/>
        <end position="23"/>
    </location>
</feature>
<dbReference type="OrthoDB" id="10323031at2759"/>